<keyword evidence="3" id="KW-1185">Reference proteome</keyword>
<reference evidence="2 3" key="1">
    <citation type="submission" date="2020-08" db="EMBL/GenBank/DDBJ databases">
        <title>Sequencing the genomes of 1000 actinobacteria strains.</title>
        <authorList>
            <person name="Klenk H.-P."/>
        </authorList>
    </citation>
    <scope>NUCLEOTIDE SEQUENCE [LARGE SCALE GENOMIC DNA]</scope>
    <source>
        <strain evidence="2 3">DSM 44230</strain>
    </source>
</reference>
<dbReference type="InterPro" id="IPR050855">
    <property type="entry name" value="NDM-1-like"/>
</dbReference>
<dbReference type="InterPro" id="IPR036866">
    <property type="entry name" value="RibonucZ/Hydroxyglut_hydro"/>
</dbReference>
<organism evidence="2 3">
    <name type="scientific">Crossiella cryophila</name>
    <dbReference type="NCBI Taxonomy" id="43355"/>
    <lineage>
        <taxon>Bacteria</taxon>
        <taxon>Bacillati</taxon>
        <taxon>Actinomycetota</taxon>
        <taxon>Actinomycetes</taxon>
        <taxon>Pseudonocardiales</taxon>
        <taxon>Pseudonocardiaceae</taxon>
        <taxon>Crossiella</taxon>
    </lineage>
</organism>
<sequence>MDGRWVEVAEGVLVRRHTELDLNTGLVLGETGCLVIDTRGDGVQGAELAAAVREVTPLPWRVVLTHAHFDHSFGSQAFEPCEIWAHERCGPALAAGAEADRKAWSEYYREQGRPSVAEAIQAARIVPPTHPVSGPVELDLGGRVAHLLPAEFGHTDHDLLVWLPDVEVVFTGDLVEQGAPPAFKGSWPLAWPTAVQQVLELKPAVVVPGHGEPVDRAFVREQLAELSRVAELCAEVGAGRLDRAAALRKSPYPEDFTADALESVRTNPGHA</sequence>
<dbReference type="SUPFAM" id="SSF56281">
    <property type="entry name" value="Metallo-hydrolase/oxidoreductase"/>
    <property type="match status" value="1"/>
</dbReference>
<dbReference type="PANTHER" id="PTHR42951">
    <property type="entry name" value="METALLO-BETA-LACTAMASE DOMAIN-CONTAINING"/>
    <property type="match status" value="1"/>
</dbReference>
<dbReference type="PANTHER" id="PTHR42951:SF4">
    <property type="entry name" value="ACYL-COENZYME A THIOESTERASE MBLAC2"/>
    <property type="match status" value="1"/>
</dbReference>
<feature type="domain" description="Metallo-beta-lactamase" evidence="1">
    <location>
        <begin position="21"/>
        <end position="210"/>
    </location>
</feature>
<keyword evidence="2" id="KW-0378">Hydrolase</keyword>
<protein>
    <submittedName>
        <fullName evidence="2">Glyoxylase-like metal-dependent hydrolase (Beta-lactamase superfamily II)</fullName>
    </submittedName>
</protein>
<dbReference type="Gene3D" id="3.60.15.10">
    <property type="entry name" value="Ribonuclease Z/Hydroxyacylglutathione hydrolase-like"/>
    <property type="match status" value="1"/>
</dbReference>
<dbReference type="EMBL" id="JACHMH010000001">
    <property type="protein sequence ID" value="MBB4676262.1"/>
    <property type="molecule type" value="Genomic_DNA"/>
</dbReference>
<dbReference type="Proteomes" id="UP000533598">
    <property type="component" value="Unassembled WGS sequence"/>
</dbReference>
<evidence type="ECO:0000259" key="1">
    <source>
        <dbReference type="SMART" id="SM00849"/>
    </source>
</evidence>
<dbReference type="RefSeq" id="WP_185002109.1">
    <property type="nucleotide sequence ID" value="NZ_BAAAUI010000029.1"/>
</dbReference>
<evidence type="ECO:0000313" key="3">
    <source>
        <dbReference type="Proteomes" id="UP000533598"/>
    </source>
</evidence>
<gene>
    <name evidence="2" type="ORF">HNR67_002380</name>
</gene>
<accession>A0A7W7C893</accession>
<name>A0A7W7C893_9PSEU</name>
<evidence type="ECO:0000313" key="2">
    <source>
        <dbReference type="EMBL" id="MBB4676262.1"/>
    </source>
</evidence>
<dbReference type="InterPro" id="IPR001279">
    <property type="entry name" value="Metallo-B-lactamas"/>
</dbReference>
<dbReference type="Pfam" id="PF00753">
    <property type="entry name" value="Lactamase_B"/>
    <property type="match status" value="1"/>
</dbReference>
<proteinExistence type="predicted"/>
<dbReference type="SMART" id="SM00849">
    <property type="entry name" value="Lactamase_B"/>
    <property type="match status" value="1"/>
</dbReference>
<dbReference type="GO" id="GO:0016787">
    <property type="term" value="F:hydrolase activity"/>
    <property type="evidence" value="ECO:0007669"/>
    <property type="project" value="UniProtKB-KW"/>
</dbReference>
<dbReference type="AlphaFoldDB" id="A0A7W7C893"/>
<dbReference type="CDD" id="cd16282">
    <property type="entry name" value="metallo-hydrolase-like_MBL-fold"/>
    <property type="match status" value="1"/>
</dbReference>
<comment type="caution">
    <text evidence="2">The sequence shown here is derived from an EMBL/GenBank/DDBJ whole genome shotgun (WGS) entry which is preliminary data.</text>
</comment>